<reference evidence="3" key="1">
    <citation type="submission" date="2006-10" db="EMBL/GenBank/DDBJ databases">
        <authorList>
            <person name="Amadeo P."/>
            <person name="Zhao Q."/>
            <person name="Wortman J."/>
            <person name="Fraser-Liggett C."/>
            <person name="Carlton J."/>
        </authorList>
    </citation>
    <scope>NUCLEOTIDE SEQUENCE</scope>
    <source>
        <strain evidence="3">G3</strain>
    </source>
</reference>
<gene>
    <name evidence="3" type="ORF">TVAG_299580</name>
</gene>
<name>A2FE70_TRIV3</name>
<dbReference type="CDD" id="cd06071">
    <property type="entry name" value="Beach"/>
    <property type="match status" value="1"/>
</dbReference>
<feature type="transmembrane region" description="Helical" evidence="1">
    <location>
        <begin position="136"/>
        <end position="155"/>
    </location>
</feature>
<organism evidence="3 4">
    <name type="scientific">Trichomonas vaginalis (strain ATCC PRA-98 / G3)</name>
    <dbReference type="NCBI Taxonomy" id="412133"/>
    <lineage>
        <taxon>Eukaryota</taxon>
        <taxon>Metamonada</taxon>
        <taxon>Parabasalia</taxon>
        <taxon>Trichomonadida</taxon>
        <taxon>Trichomonadidae</taxon>
        <taxon>Trichomonas</taxon>
    </lineage>
</organism>
<dbReference type="InterPro" id="IPR000409">
    <property type="entry name" value="BEACH_dom"/>
</dbReference>
<dbReference type="SUPFAM" id="SSF50978">
    <property type="entry name" value="WD40 repeat-like"/>
    <property type="match status" value="1"/>
</dbReference>
<evidence type="ECO:0000313" key="4">
    <source>
        <dbReference type="Proteomes" id="UP000001542"/>
    </source>
</evidence>
<sequence>MNVNSDLYDNPVHAVLQLTNTLEDDYTNCPPAFQKYFKNVKLPKFNKKTLAKFDVNTESTDKIVEMLLKSGYSFPFFPQLIPLLSNSNSGIEYNKFVLCWVLNTAISYTIYFHNTSDLTYSDSVLKLLLMYTNSDYTNYIISCFIYVFTTISISFNENNIEIYMMILLQFFSLPFSHDIQSTNLIPTVLTVLLRSFEKNPSLATKFIDKCNELFENDILMLDRYSLANLLSLTLPLILELQACALRFLKIGIKSKLPCDFATIFSLLPRYMYKTFIETPNKISWEKKNNLVVFETTNVYDGLMEVVQNNPNTDTLEMTEISLPEEIQLTYMFPTESIMKLESIIDILDGKETYSLIFYEELLKICEKSEFEFIGNAFAGALYFAESISTYTNVGLNLVKSTIFDPHITYFDHCKGFKYLNSLRMHAVNLILSENWYEPMETLVLSNYRYPNLISELFYRITYSLPFLSRMIVTYPKLAKVFRQIFSYYRSLRISSTENMEYIKRAEISCYSLIAALFKNKEAAKVLISDMLFMTSFTLLLSDDYTRKYCLEQFEYLFSVLPYEDLILLFNYLIPLIANIIINIDNDKNVSVLMEIFQSLLKIFRNRNELKNLSEILIPHFSNLMENLQSSKESHKSLFKLTFSLLIEISIEIKKPLIVIIAKTIPNMFQSDCPTDVYEMLVKFMNGNTNNMLPSFILKNNNSLLLYFKVCFWYKLIDKCLDFAMGLIQFSPENAKMANKDEVDLFLLSQLENSSEVEKILDLFREISCIYSSPMVVKSYFTLLSPINNKLSKNHVLLMKTLSEICFNTYWLQKKSSLLGNTLSSNDFKISDNFTKGFSFLFWFIMRATDTTVVPIFNIEIDDFVFSIYIRETTLCAFINSNNFNQEIRVPYKFRKGVWYYLIMNYKINEENTELTIKIHHNELSILKMSKTTFDPENIAHARIGSLVMNNKSIIELGVSFLTSLLNQEQMKELSLCTPTSNISGLVKPLISFEPGSQTDSHDDSSFVYTIVKLWKFDIVLPLFSLFDIRFSDGSLWQDAASETVSILAKTLMSGDYAERYFFEQKKFSLIAHILVQYPPKTLTYKIYIQFFNLFEILNNINLRKHLFDSILAEPYIWITADAEDHLNILKHWSGTLFIKALKYLQEFRPLNELLNVLTFFYWYEDTSGIAFGGKDSKRPRDEKLDITKCRIEINNCIKYLASLKFTKDDLCLIIRTCYNCNHDEKQVISLLDLCEDLILSYADQKLIQIDMQMLAPLHDMLSRSEEAIAYMIIKVFIAIRKKNLMSKSDIYSLFDICIYSMNTQILSQSFFVGISSYIKQIPELFPMACWISFIKNDQIIFDDLIKNIQKLTPSQDYVCADTWFIWPLIAASKINKSDLKILISFMLNCQKSDINLLLNQLSVICAALPNESDDYQYSFLETALRMLESNEIKQNQENYLIVIKHVFLFLYLRKEDSVNTTLVSEFHKSPFISKSESEIIEKGKSPKRFPNGFGIVKIFKMSAFDIKNYVCGYRFDSQNSKWMDSDIADSFIKILSKQDTLQYDQLGLLMLSLVMKSNNKTNKSDLSLFARINRYTNHPADVAENFSRLYEQSIKYLDEMKEINNAVLAHHSSLTNIATNMITTVSEDIDGEERIMTQSYSKKMFEQHDSNEQWKRIISAMTAEKGPWSSIVPENVIRWKRENTACFALCPYRMKNNDNFDDHKIASQFRDSIITEFRFEKKKTEYPPKKIFSGSQYELITKCKRIKTKGTKKYLLGIAANSIDMVSSDSSIRIIPNSHVKFIFFRTRYHKPVAIEIFTFSGKSFFLEFVEYKSSFQILEKMSENLKKRVQTTGFLDFFSISGITEKWVNNKMSNFSYLMNLNVYSGRTFNDMSQYPIFPLVLVPSETYDLNGPKSFRDLSKPIGAQDDEKLQKLIEKMNDNEEHFLYTSGPISSLVICHYLIRIEPFTTSHIELQSGKFDVPDRIFFNYNASMKNIYVDLNDNRELIPEFFFQPEFLKNQNNFDLGRTQTGIISDVILPEWASSPLDFIYKQRKALESQYVSAHLHEWIDLMWGYKQRGEEAEKANNLYDPNLYEDVWEKNKENLATKTFLKLLGQIPPHLFNKPHPRKVMNQKQLITVPYHYINQELKSVTFYYGCADMNGRLILIGDDSYLRLYSELITDDEFELIQSDAHLITSKFLSQNMSKDMLFSSGSDFIVTANKHSNQLFVIGVDKAVTFTTTSPHKEISNISADGNYFATTGTDNMLYIYRSGFSKKISFSTHVYRETVTSMCVSDSYKVVVCGTRDGGLIVTSLTDGITVRVMDVHEEPVKICVTQQWGFIVCLILMQSNFKIVVFTINGEFVNEKTVRCDSQVTNMYTFSTYKGFDYICVVNSLGKLLVAEVYTLDFNIYSPGLTSGLCALTYSQNTDCIVLMEKTGKIIYQPINTTMN</sequence>
<dbReference type="InParanoid" id="A2FE70"/>
<dbReference type="SMR" id="A2FE70"/>
<keyword evidence="1" id="KW-1133">Transmembrane helix</keyword>
<dbReference type="PANTHER" id="PTHR13743:SF161">
    <property type="entry name" value="BEIGE_BEACH DOMAIN CONTAINING PROTEIN"/>
    <property type="match status" value="1"/>
</dbReference>
<protein>
    <submittedName>
        <fullName evidence="3">Beige/BEACH domain containing protein</fullName>
    </submittedName>
</protein>
<dbReference type="OrthoDB" id="26681at2759"/>
<dbReference type="eggNOG" id="KOG1786">
    <property type="taxonomic scope" value="Eukaryota"/>
</dbReference>
<dbReference type="EMBL" id="DS113743">
    <property type="protein sequence ID" value="EAX96799.1"/>
    <property type="molecule type" value="Genomic_DNA"/>
</dbReference>
<dbReference type="SUPFAM" id="SSF50729">
    <property type="entry name" value="PH domain-like"/>
    <property type="match status" value="1"/>
</dbReference>
<dbReference type="VEuPathDB" id="TrichDB:TVAG_299580"/>
<dbReference type="InterPro" id="IPR036322">
    <property type="entry name" value="WD40_repeat_dom_sf"/>
</dbReference>
<dbReference type="RefSeq" id="XP_001309729.1">
    <property type="nucleotide sequence ID" value="XM_001309728.1"/>
</dbReference>
<dbReference type="InterPro" id="IPR036372">
    <property type="entry name" value="BEACH_dom_sf"/>
</dbReference>
<dbReference type="InterPro" id="IPR015943">
    <property type="entry name" value="WD40/YVTN_repeat-like_dom_sf"/>
</dbReference>
<reference evidence="3" key="2">
    <citation type="journal article" date="2007" name="Science">
        <title>Draft genome sequence of the sexually transmitted pathogen Trichomonas vaginalis.</title>
        <authorList>
            <person name="Carlton J.M."/>
            <person name="Hirt R.P."/>
            <person name="Silva J.C."/>
            <person name="Delcher A.L."/>
            <person name="Schatz M."/>
            <person name="Zhao Q."/>
            <person name="Wortman J.R."/>
            <person name="Bidwell S.L."/>
            <person name="Alsmark U.C.M."/>
            <person name="Besteiro S."/>
            <person name="Sicheritz-Ponten T."/>
            <person name="Noel C.J."/>
            <person name="Dacks J.B."/>
            <person name="Foster P.G."/>
            <person name="Simillion C."/>
            <person name="Van de Peer Y."/>
            <person name="Miranda-Saavedra D."/>
            <person name="Barton G.J."/>
            <person name="Westrop G.D."/>
            <person name="Mueller S."/>
            <person name="Dessi D."/>
            <person name="Fiori P.L."/>
            <person name="Ren Q."/>
            <person name="Paulsen I."/>
            <person name="Zhang H."/>
            <person name="Bastida-Corcuera F.D."/>
            <person name="Simoes-Barbosa A."/>
            <person name="Brown M.T."/>
            <person name="Hayes R.D."/>
            <person name="Mukherjee M."/>
            <person name="Okumura C.Y."/>
            <person name="Schneider R."/>
            <person name="Smith A.J."/>
            <person name="Vanacova S."/>
            <person name="Villalvazo M."/>
            <person name="Haas B.J."/>
            <person name="Pertea M."/>
            <person name="Feldblyum T.V."/>
            <person name="Utterback T.R."/>
            <person name="Shu C.L."/>
            <person name="Osoegawa K."/>
            <person name="de Jong P.J."/>
            <person name="Hrdy I."/>
            <person name="Horvathova L."/>
            <person name="Zubacova Z."/>
            <person name="Dolezal P."/>
            <person name="Malik S.B."/>
            <person name="Logsdon J.M. Jr."/>
            <person name="Henze K."/>
            <person name="Gupta A."/>
            <person name="Wang C.C."/>
            <person name="Dunne R.L."/>
            <person name="Upcroft J.A."/>
            <person name="Upcroft P."/>
            <person name="White O."/>
            <person name="Salzberg S.L."/>
            <person name="Tang P."/>
            <person name="Chiu C.-H."/>
            <person name="Lee Y.-S."/>
            <person name="Embley T.M."/>
            <person name="Coombs G.H."/>
            <person name="Mottram J.C."/>
            <person name="Tachezy J."/>
            <person name="Fraser-Liggett C.M."/>
            <person name="Johnson P.J."/>
        </authorList>
    </citation>
    <scope>NUCLEOTIDE SEQUENCE [LARGE SCALE GENOMIC DNA]</scope>
    <source>
        <strain evidence="3">G3</strain>
    </source>
</reference>
<dbReference type="Gene3D" id="1.10.1540.10">
    <property type="entry name" value="BEACH domain"/>
    <property type="match status" value="1"/>
</dbReference>
<proteinExistence type="predicted"/>
<dbReference type="PROSITE" id="PS50197">
    <property type="entry name" value="BEACH"/>
    <property type="match status" value="1"/>
</dbReference>
<dbReference type="Pfam" id="PF02138">
    <property type="entry name" value="Beach"/>
    <property type="match status" value="1"/>
</dbReference>
<dbReference type="InterPro" id="IPR050865">
    <property type="entry name" value="BEACH_Domain"/>
</dbReference>
<evidence type="ECO:0000259" key="2">
    <source>
        <dbReference type="PROSITE" id="PS50197"/>
    </source>
</evidence>
<evidence type="ECO:0000256" key="1">
    <source>
        <dbReference type="SAM" id="Phobius"/>
    </source>
</evidence>
<dbReference type="KEGG" id="tva:4754574"/>
<feature type="domain" description="BEACH" evidence="2">
    <location>
        <begin position="1833"/>
        <end position="2110"/>
    </location>
</feature>
<dbReference type="SUPFAM" id="SSF81837">
    <property type="entry name" value="BEACH domain"/>
    <property type="match status" value="1"/>
</dbReference>
<keyword evidence="4" id="KW-1185">Reference proteome</keyword>
<dbReference type="PANTHER" id="PTHR13743">
    <property type="entry name" value="BEIGE/BEACH-RELATED"/>
    <property type="match status" value="1"/>
</dbReference>
<keyword evidence="1" id="KW-0812">Transmembrane</keyword>
<dbReference type="SMART" id="SM01026">
    <property type="entry name" value="Beach"/>
    <property type="match status" value="1"/>
</dbReference>
<keyword evidence="1" id="KW-0472">Membrane</keyword>
<dbReference type="Proteomes" id="UP000001542">
    <property type="component" value="Unassembled WGS sequence"/>
</dbReference>
<evidence type="ECO:0000313" key="3">
    <source>
        <dbReference type="EMBL" id="EAX96799.1"/>
    </source>
</evidence>
<dbReference type="VEuPathDB" id="TrichDB:TVAGG3_0706250"/>
<dbReference type="Gene3D" id="2.130.10.10">
    <property type="entry name" value="YVTN repeat-like/Quinoprotein amine dehydrogenase"/>
    <property type="match status" value="1"/>
</dbReference>
<accession>A2FE70</accession>